<sequence>MKTTLGQTQRRDTQATPPHSPREKGNKETLKHKTLVQNMVLNMCFENLLFSWVKFIQYLNDLAWPDYGSTAASLTINLLTTHFTMSQHKDIGTQNMQSV</sequence>
<feature type="compositionally biased region" description="Basic and acidic residues" evidence="1">
    <location>
        <begin position="20"/>
        <end position="30"/>
    </location>
</feature>
<comment type="caution">
    <text evidence="2">The sequence shown here is derived from an EMBL/GenBank/DDBJ whole genome shotgun (WGS) entry which is preliminary data.</text>
</comment>
<feature type="region of interest" description="Disordered" evidence="1">
    <location>
        <begin position="1"/>
        <end position="30"/>
    </location>
</feature>
<proteinExistence type="predicted"/>
<evidence type="ECO:0000313" key="3">
    <source>
        <dbReference type="Proteomes" id="UP001444071"/>
    </source>
</evidence>
<name>A0ABV0VVJ9_9TELE</name>
<evidence type="ECO:0000256" key="1">
    <source>
        <dbReference type="SAM" id="MobiDB-lite"/>
    </source>
</evidence>
<keyword evidence="3" id="KW-1185">Reference proteome</keyword>
<dbReference type="EMBL" id="JAHRIM010011194">
    <property type="protein sequence ID" value="MEQ2260757.1"/>
    <property type="molecule type" value="Genomic_DNA"/>
</dbReference>
<accession>A0ABV0VVJ9</accession>
<reference evidence="2 3" key="1">
    <citation type="submission" date="2021-06" db="EMBL/GenBank/DDBJ databases">
        <authorList>
            <person name="Palmer J.M."/>
        </authorList>
    </citation>
    <scope>NUCLEOTIDE SEQUENCE [LARGE SCALE GENOMIC DNA]</scope>
    <source>
        <strain evidence="2 3">XR_2019</strain>
        <tissue evidence="2">Muscle</tissue>
    </source>
</reference>
<dbReference type="Proteomes" id="UP001444071">
    <property type="component" value="Unassembled WGS sequence"/>
</dbReference>
<protein>
    <submittedName>
        <fullName evidence="2">Uncharacterized protein</fullName>
    </submittedName>
</protein>
<evidence type="ECO:0000313" key="2">
    <source>
        <dbReference type="EMBL" id="MEQ2260757.1"/>
    </source>
</evidence>
<gene>
    <name evidence="2" type="ORF">XENORESO_001087</name>
</gene>
<organism evidence="2 3">
    <name type="scientific">Xenotaenia resolanae</name>
    <dbReference type="NCBI Taxonomy" id="208358"/>
    <lineage>
        <taxon>Eukaryota</taxon>
        <taxon>Metazoa</taxon>
        <taxon>Chordata</taxon>
        <taxon>Craniata</taxon>
        <taxon>Vertebrata</taxon>
        <taxon>Euteleostomi</taxon>
        <taxon>Actinopterygii</taxon>
        <taxon>Neopterygii</taxon>
        <taxon>Teleostei</taxon>
        <taxon>Neoteleostei</taxon>
        <taxon>Acanthomorphata</taxon>
        <taxon>Ovalentaria</taxon>
        <taxon>Atherinomorphae</taxon>
        <taxon>Cyprinodontiformes</taxon>
        <taxon>Goodeidae</taxon>
        <taxon>Xenotaenia</taxon>
    </lineage>
</organism>